<evidence type="ECO:0000313" key="3">
    <source>
        <dbReference type="Proteomes" id="UP000077051"/>
    </source>
</evidence>
<evidence type="ECO:0000313" key="2">
    <source>
        <dbReference type="EMBL" id="OAD08414.1"/>
    </source>
</evidence>
<name>A0A168PY97_MUCCL</name>
<feature type="region of interest" description="Disordered" evidence="1">
    <location>
        <begin position="38"/>
        <end position="70"/>
    </location>
</feature>
<proteinExistence type="predicted"/>
<dbReference type="VEuPathDB" id="FungiDB:MUCCIDRAFT_158626"/>
<comment type="caution">
    <text evidence="2">The sequence shown here is derived from an EMBL/GenBank/DDBJ whole genome shotgun (WGS) entry which is preliminary data.</text>
</comment>
<protein>
    <submittedName>
        <fullName evidence="2">Uncharacterized protein</fullName>
    </submittedName>
</protein>
<dbReference type="Proteomes" id="UP000077051">
    <property type="component" value="Unassembled WGS sequence"/>
</dbReference>
<keyword evidence="3" id="KW-1185">Reference proteome</keyword>
<sequence>MCHAKFLTSKGATDYFRDNSVEASVIDEEAGRKLMALFDGDDGAETDESHSQAHIPPARLSPPAQSLSDDETYNLSDPFVEQSEYLQAEDLSELAYRLKSAKLGATAMRFQKAQFGTGGTVSA</sequence>
<accession>A0A168PY97</accession>
<evidence type="ECO:0000256" key="1">
    <source>
        <dbReference type="SAM" id="MobiDB-lite"/>
    </source>
</evidence>
<reference evidence="2 3" key="1">
    <citation type="submission" date="2015-06" db="EMBL/GenBank/DDBJ databases">
        <title>Expansion of signal transduction pathways in fungi by whole-genome duplication.</title>
        <authorList>
            <consortium name="DOE Joint Genome Institute"/>
            <person name="Corrochano L.M."/>
            <person name="Kuo A."/>
            <person name="Marcet-Houben M."/>
            <person name="Polaino S."/>
            <person name="Salamov A."/>
            <person name="Villalobos J.M."/>
            <person name="Alvarez M.I."/>
            <person name="Avalos J."/>
            <person name="Benito E.P."/>
            <person name="Benoit I."/>
            <person name="Burger G."/>
            <person name="Camino L.P."/>
            <person name="Canovas D."/>
            <person name="Cerda-Olmedo E."/>
            <person name="Cheng J.-F."/>
            <person name="Dominguez A."/>
            <person name="Elias M."/>
            <person name="Eslava A.P."/>
            <person name="Glaser F."/>
            <person name="Grimwood J."/>
            <person name="Gutierrez G."/>
            <person name="Heitman J."/>
            <person name="Henrissat B."/>
            <person name="Iturriaga E.A."/>
            <person name="Lang B.F."/>
            <person name="Lavin J.L."/>
            <person name="Lee S."/>
            <person name="Li W."/>
            <person name="Lindquist E."/>
            <person name="Lopez-Garcia S."/>
            <person name="Luque E.M."/>
            <person name="Marcos A.T."/>
            <person name="Martin J."/>
            <person name="Mccluskey K."/>
            <person name="Medina H.R."/>
            <person name="Miralles-Duran A."/>
            <person name="Miyazaki A."/>
            <person name="Munoz-Torres E."/>
            <person name="Oguiza J.A."/>
            <person name="Ohm R."/>
            <person name="Olmedo M."/>
            <person name="Orejas M."/>
            <person name="Ortiz-Castellanos L."/>
            <person name="Pisabarro A.G."/>
            <person name="Rodriguez-Romero J."/>
            <person name="Ruiz-Herrera J."/>
            <person name="Ruiz-Vazquez R."/>
            <person name="Sanz C."/>
            <person name="Schackwitz W."/>
            <person name="Schmutz J."/>
            <person name="Shahriari M."/>
            <person name="Shelest E."/>
            <person name="Silva-Franco F."/>
            <person name="Soanes D."/>
            <person name="Syed K."/>
            <person name="Tagua V.G."/>
            <person name="Talbot N.J."/>
            <person name="Thon M."/>
            <person name="De Vries R.P."/>
            <person name="Wiebenga A."/>
            <person name="Yadav J.S."/>
            <person name="Braun E.L."/>
            <person name="Baker S."/>
            <person name="Garre V."/>
            <person name="Horwitz B."/>
            <person name="Torres-Martinez S."/>
            <person name="Idnurm A."/>
            <person name="Herrera-Estrella A."/>
            <person name="Gabaldon T."/>
            <person name="Grigoriev I.V."/>
        </authorList>
    </citation>
    <scope>NUCLEOTIDE SEQUENCE [LARGE SCALE GENOMIC DNA]</scope>
    <source>
        <strain evidence="2 3">CBS 277.49</strain>
    </source>
</reference>
<gene>
    <name evidence="2" type="ORF">MUCCIDRAFT_158626</name>
</gene>
<dbReference type="AlphaFoldDB" id="A0A168PY97"/>
<organism evidence="2 3">
    <name type="scientific">Mucor lusitanicus CBS 277.49</name>
    <dbReference type="NCBI Taxonomy" id="747725"/>
    <lineage>
        <taxon>Eukaryota</taxon>
        <taxon>Fungi</taxon>
        <taxon>Fungi incertae sedis</taxon>
        <taxon>Mucoromycota</taxon>
        <taxon>Mucoromycotina</taxon>
        <taxon>Mucoromycetes</taxon>
        <taxon>Mucorales</taxon>
        <taxon>Mucorineae</taxon>
        <taxon>Mucoraceae</taxon>
        <taxon>Mucor</taxon>
    </lineage>
</organism>
<dbReference type="EMBL" id="AMYB01000001">
    <property type="protein sequence ID" value="OAD08414.1"/>
    <property type="molecule type" value="Genomic_DNA"/>
</dbReference>